<evidence type="ECO:0000256" key="7">
    <source>
        <dbReference type="ARBA" id="ARBA00022989"/>
    </source>
</evidence>
<feature type="transmembrane region" description="Helical" evidence="9">
    <location>
        <begin position="149"/>
        <end position="182"/>
    </location>
</feature>
<dbReference type="GO" id="GO:0140359">
    <property type="term" value="F:ABC-type transporter activity"/>
    <property type="evidence" value="ECO:0007669"/>
    <property type="project" value="InterPro"/>
</dbReference>
<sequence length="555" mass="58450">MAFDRTLPALLAIGTRAATVRVLLLSLLGAASEGIGFVLLVPLIALAAQGGEVAALPFALPSLSLGVLLAVFVVLVILRSVADVARALAEQDLRARIVDGLRIRALDALLNANWRWAMTRRRGESEALLVTNVDRAGYAVEMAAQLVRLGFALLALALAAMVVSPAAALTGGAAAAFVLLLYRPLIRRARALGETLSRGYDLLYSRLGETLAAQRILKSFGREVQASQEMSESLRELRRTEFAFVRDSAIGQAALHIGGAIMAAGLAWLALELLELELAIVLALAAIFVRALPLVGSLQSAMQGWSHASPAIADALSMIEAASEAAEPVSDGDAPRLTQRIELADVSFSHQPGRPALSGITLRIEAGEMLALTGRSGSGKSTLADIAAGLIAPDEGSISIDGAKLGEGARRAWRTRVAYVQQEPVLFSGTVRDNLLWAKPDASEDQLRAALKEAAADFVDRLPEGLDCDLGEGGKALSGGERQRIALARALLRDPDLIVLDEATSSVDSQSEEAIGAALHAMAGRRTVLAIAHRGLLTEIADRVVRLEQGRIASG</sequence>
<dbReference type="InterPro" id="IPR003439">
    <property type="entry name" value="ABC_transporter-like_ATP-bd"/>
</dbReference>
<dbReference type="SMART" id="SM00382">
    <property type="entry name" value="AAA"/>
    <property type="match status" value="1"/>
</dbReference>
<comment type="subcellular location">
    <subcellularLocation>
        <location evidence="1">Cell membrane</location>
        <topology evidence="1">Multi-pass membrane protein</topology>
    </subcellularLocation>
</comment>
<evidence type="ECO:0000313" key="12">
    <source>
        <dbReference type="EMBL" id="MBY6219042.1"/>
    </source>
</evidence>
<evidence type="ECO:0000259" key="11">
    <source>
        <dbReference type="PROSITE" id="PS50929"/>
    </source>
</evidence>
<dbReference type="GO" id="GO:0016887">
    <property type="term" value="F:ATP hydrolysis activity"/>
    <property type="evidence" value="ECO:0007669"/>
    <property type="project" value="InterPro"/>
</dbReference>
<feature type="domain" description="ABC transporter" evidence="10">
    <location>
        <begin position="341"/>
        <end position="555"/>
    </location>
</feature>
<evidence type="ECO:0000256" key="1">
    <source>
        <dbReference type="ARBA" id="ARBA00004651"/>
    </source>
</evidence>
<dbReference type="PROSITE" id="PS50929">
    <property type="entry name" value="ABC_TM1F"/>
    <property type="match status" value="1"/>
</dbReference>
<evidence type="ECO:0000256" key="4">
    <source>
        <dbReference type="ARBA" id="ARBA00022692"/>
    </source>
</evidence>
<dbReference type="PANTHER" id="PTHR24221:SF654">
    <property type="entry name" value="ATP-BINDING CASSETTE SUB-FAMILY B MEMBER 6"/>
    <property type="match status" value="1"/>
</dbReference>
<feature type="transmembrane region" description="Helical" evidence="9">
    <location>
        <begin position="55"/>
        <end position="78"/>
    </location>
</feature>
<dbReference type="InterPro" id="IPR003593">
    <property type="entry name" value="AAA+_ATPase"/>
</dbReference>
<keyword evidence="6 12" id="KW-0067">ATP-binding</keyword>
<dbReference type="SUPFAM" id="SSF52540">
    <property type="entry name" value="P-loop containing nucleoside triphosphate hydrolases"/>
    <property type="match status" value="1"/>
</dbReference>
<keyword evidence="7 9" id="KW-1133">Transmembrane helix</keyword>
<dbReference type="GO" id="GO:0005524">
    <property type="term" value="F:ATP binding"/>
    <property type="evidence" value="ECO:0007669"/>
    <property type="project" value="UniProtKB-KW"/>
</dbReference>
<dbReference type="RefSeq" id="WP_222405685.1">
    <property type="nucleotide sequence ID" value="NZ_JAHVKP010000001.1"/>
</dbReference>
<proteinExistence type="predicted"/>
<evidence type="ECO:0000256" key="8">
    <source>
        <dbReference type="ARBA" id="ARBA00023136"/>
    </source>
</evidence>
<keyword evidence="4 9" id="KW-0812">Transmembrane</keyword>
<feature type="domain" description="ABC transmembrane type-1" evidence="11">
    <location>
        <begin position="22"/>
        <end position="307"/>
    </location>
</feature>
<dbReference type="GO" id="GO:0005886">
    <property type="term" value="C:plasma membrane"/>
    <property type="evidence" value="ECO:0007669"/>
    <property type="project" value="UniProtKB-SubCell"/>
</dbReference>
<gene>
    <name evidence="12" type="ORF">KUV31_11895</name>
</gene>
<evidence type="ECO:0000256" key="6">
    <source>
        <dbReference type="ARBA" id="ARBA00022840"/>
    </source>
</evidence>
<dbReference type="PROSITE" id="PS00211">
    <property type="entry name" value="ABC_TRANSPORTER_1"/>
    <property type="match status" value="1"/>
</dbReference>
<dbReference type="Proteomes" id="UP000824927">
    <property type="component" value="Unassembled WGS sequence"/>
</dbReference>
<dbReference type="InterPro" id="IPR011527">
    <property type="entry name" value="ABC1_TM_dom"/>
</dbReference>
<name>A0A9Q3S352_9SPHN</name>
<comment type="caution">
    <text evidence="12">The sequence shown here is derived from an EMBL/GenBank/DDBJ whole genome shotgun (WGS) entry which is preliminary data.</text>
</comment>
<dbReference type="PROSITE" id="PS50893">
    <property type="entry name" value="ABC_TRANSPORTER_2"/>
    <property type="match status" value="1"/>
</dbReference>
<feature type="transmembrane region" description="Helical" evidence="9">
    <location>
        <begin position="249"/>
        <end position="270"/>
    </location>
</feature>
<dbReference type="Gene3D" id="1.20.1560.10">
    <property type="entry name" value="ABC transporter type 1, transmembrane domain"/>
    <property type="match status" value="1"/>
</dbReference>
<keyword evidence="5" id="KW-0547">Nucleotide-binding</keyword>
<evidence type="ECO:0000256" key="9">
    <source>
        <dbReference type="SAM" id="Phobius"/>
    </source>
</evidence>
<dbReference type="SUPFAM" id="SSF90123">
    <property type="entry name" value="ABC transporter transmembrane region"/>
    <property type="match status" value="1"/>
</dbReference>
<keyword evidence="2" id="KW-0813">Transport</keyword>
<evidence type="ECO:0000313" key="13">
    <source>
        <dbReference type="Proteomes" id="UP000824927"/>
    </source>
</evidence>
<keyword evidence="8 9" id="KW-0472">Membrane</keyword>
<dbReference type="Gene3D" id="3.40.50.300">
    <property type="entry name" value="P-loop containing nucleotide triphosphate hydrolases"/>
    <property type="match status" value="1"/>
</dbReference>
<organism evidence="12 13">
    <name type="scientific">Qipengyuania aquimaris</name>
    <dbReference type="NCBI Taxonomy" id="255984"/>
    <lineage>
        <taxon>Bacteria</taxon>
        <taxon>Pseudomonadati</taxon>
        <taxon>Pseudomonadota</taxon>
        <taxon>Alphaproteobacteria</taxon>
        <taxon>Sphingomonadales</taxon>
        <taxon>Erythrobacteraceae</taxon>
        <taxon>Qipengyuania</taxon>
    </lineage>
</organism>
<dbReference type="InterPro" id="IPR036640">
    <property type="entry name" value="ABC1_TM_sf"/>
</dbReference>
<dbReference type="EMBL" id="JAHVKP010000001">
    <property type="protein sequence ID" value="MBY6219042.1"/>
    <property type="molecule type" value="Genomic_DNA"/>
</dbReference>
<dbReference type="InterPro" id="IPR039421">
    <property type="entry name" value="Type_1_exporter"/>
</dbReference>
<protein>
    <submittedName>
        <fullName evidence="12">ABC transporter ATP-binding protein/permease</fullName>
    </submittedName>
</protein>
<evidence type="ECO:0000256" key="2">
    <source>
        <dbReference type="ARBA" id="ARBA00022448"/>
    </source>
</evidence>
<dbReference type="InterPro" id="IPR017871">
    <property type="entry name" value="ABC_transporter-like_CS"/>
</dbReference>
<dbReference type="FunFam" id="3.40.50.300:FF:000299">
    <property type="entry name" value="ABC transporter ATP-binding protein/permease"/>
    <property type="match status" value="1"/>
</dbReference>
<dbReference type="InterPro" id="IPR027417">
    <property type="entry name" value="P-loop_NTPase"/>
</dbReference>
<feature type="transmembrane region" description="Helical" evidence="9">
    <location>
        <begin position="276"/>
        <end position="295"/>
    </location>
</feature>
<dbReference type="PANTHER" id="PTHR24221">
    <property type="entry name" value="ATP-BINDING CASSETTE SUB-FAMILY B"/>
    <property type="match status" value="1"/>
</dbReference>
<dbReference type="Pfam" id="PF00664">
    <property type="entry name" value="ABC_membrane"/>
    <property type="match status" value="1"/>
</dbReference>
<evidence type="ECO:0000256" key="3">
    <source>
        <dbReference type="ARBA" id="ARBA00022475"/>
    </source>
</evidence>
<feature type="transmembrane region" description="Helical" evidence="9">
    <location>
        <begin position="27"/>
        <end position="48"/>
    </location>
</feature>
<reference evidence="12" key="1">
    <citation type="submission" date="2021-06" db="EMBL/GenBank/DDBJ databases">
        <title>50 bacteria genomes isolated from Dapeng, Shenzhen, China.</title>
        <authorList>
            <person name="Zheng W."/>
            <person name="Yu S."/>
            <person name="Huang Y."/>
        </authorList>
    </citation>
    <scope>NUCLEOTIDE SEQUENCE</scope>
    <source>
        <strain evidence="12">DP4N28-2</strain>
    </source>
</reference>
<dbReference type="AlphaFoldDB" id="A0A9Q3S352"/>
<keyword evidence="3" id="KW-1003">Cell membrane</keyword>
<dbReference type="Pfam" id="PF00005">
    <property type="entry name" value="ABC_tran"/>
    <property type="match status" value="1"/>
</dbReference>
<evidence type="ECO:0000259" key="10">
    <source>
        <dbReference type="PROSITE" id="PS50893"/>
    </source>
</evidence>
<accession>A0A9Q3S352</accession>
<evidence type="ECO:0000256" key="5">
    <source>
        <dbReference type="ARBA" id="ARBA00022741"/>
    </source>
</evidence>